<evidence type="ECO:0000313" key="2">
    <source>
        <dbReference type="Proteomes" id="UP000199012"/>
    </source>
</evidence>
<dbReference type="AlphaFoldDB" id="A0A1I1AK72"/>
<name>A0A1I1AK72_9CELL</name>
<dbReference type="EMBL" id="FOKA01000019">
    <property type="protein sequence ID" value="SFB38409.1"/>
    <property type="molecule type" value="Genomic_DNA"/>
</dbReference>
<dbReference type="SUPFAM" id="SSF48230">
    <property type="entry name" value="Chondroitin AC/alginate lyase"/>
    <property type="match status" value="1"/>
</dbReference>
<reference evidence="1 2" key="1">
    <citation type="submission" date="2016-10" db="EMBL/GenBank/DDBJ databases">
        <authorList>
            <person name="de Groot N.N."/>
        </authorList>
    </citation>
    <scope>NUCLEOTIDE SEQUENCE [LARGE SCALE GENOMIC DNA]</scope>
    <source>
        <strain evidence="1 2">CGMCC 4.6945</strain>
    </source>
</reference>
<protein>
    <submittedName>
        <fullName evidence="1">Heparinase II/III-like protein</fullName>
    </submittedName>
</protein>
<dbReference type="OrthoDB" id="9793856at2"/>
<dbReference type="Gene3D" id="1.50.10.100">
    <property type="entry name" value="Chondroitin AC/alginate lyase"/>
    <property type="match status" value="1"/>
</dbReference>
<dbReference type="RefSeq" id="WP_090034620.1">
    <property type="nucleotide sequence ID" value="NZ_BONM01000027.1"/>
</dbReference>
<dbReference type="Gene3D" id="2.70.98.70">
    <property type="match status" value="1"/>
</dbReference>
<keyword evidence="2" id="KW-1185">Reference proteome</keyword>
<gene>
    <name evidence="1" type="ORF">SAMN05421867_11942</name>
</gene>
<organism evidence="1 2">
    <name type="scientific">Cellulomonas marina</name>
    <dbReference type="NCBI Taxonomy" id="988821"/>
    <lineage>
        <taxon>Bacteria</taxon>
        <taxon>Bacillati</taxon>
        <taxon>Actinomycetota</taxon>
        <taxon>Actinomycetes</taxon>
        <taxon>Micrococcales</taxon>
        <taxon>Cellulomonadaceae</taxon>
        <taxon>Cellulomonas</taxon>
    </lineage>
</organism>
<proteinExistence type="predicted"/>
<sequence>MTATTDAPGPLLRTWGAAAGPAALRVALRPPADALPLLPAARRDVWGAGADAAAPAAAPAADGATLRAVVDRATRERGTPWPQPTASGFARYARDGDRVGYEAAVFERQRRLTRAVVAAAVTLDDAWLDEVVDGTVGLCEQSSWCWPAHDDTRARHGAFLPTVTDPFLDLGAGEVAAQLAWTVHLLGPELEARTPGLLARVRHEVRARVLTPYRTRRDWHWLGLDGDVHNWNPWILGDVVTAALVLEDDEHVRAEVVAAALVDVDRYAASLPADGAVDEGFGYWWNGAARLLELLEVVEHATGGALDPAGIPPLAEVVAFPHRMHLGGPWYLNLADGPARPGDDLPWQVLHRWGRRLGVPEAVAHAAAHRRPGAPAADEVPGLGRLLRAVTDPAWCGAVPGASPLVRDVWLPSTQVLLARPAADDSRVVLAVKGGHNGEHHNHDDVGSVVVALGGVPVLVDPGRPTYTAVTFGPDRYTLWPMQSGWHDVPVVRGHEQGHGAQHAARDVRARLDDRVAELSLDLAAAYPPAAGVGTWRRTARLDRATGAVTVREEWSDLAAATGAAGPTRLHWVVAGEVAALGPGRAELVGLAGAAIVLTWDAAAAHPDVEDRPLDDPLLVDVWGDRLRRLSLTLVEPAASGSFTLHLEVPA</sequence>
<accession>A0A1I1AK72</accession>
<dbReference type="InterPro" id="IPR008929">
    <property type="entry name" value="Chondroitin_lyas"/>
</dbReference>
<dbReference type="Proteomes" id="UP000199012">
    <property type="component" value="Unassembled WGS sequence"/>
</dbReference>
<dbReference type="STRING" id="988821.SAMN05421867_11942"/>
<evidence type="ECO:0000313" key="1">
    <source>
        <dbReference type="EMBL" id="SFB38409.1"/>
    </source>
</evidence>